<dbReference type="GO" id="GO:0016740">
    <property type="term" value="F:transferase activity"/>
    <property type="evidence" value="ECO:0007669"/>
    <property type="project" value="UniProtKB-KW"/>
</dbReference>
<dbReference type="InterPro" id="IPR004165">
    <property type="entry name" value="CoA_trans_fam_I"/>
</dbReference>
<dbReference type="SMART" id="SM00882">
    <property type="entry name" value="CoA_trans"/>
    <property type="match status" value="1"/>
</dbReference>
<sequence length="238" mass="25145">MPEILSMEEALKKYVKNGSSVMIGGFLGCNTPLMAVDKIVELGIKDLTVLSAVNSFPGGGCEIGLLFDKGLVKKFIGSHIGTNPTAVKQYMAGSLEVEYYPQGSFIEKVRCAAAGLGGILTPTGLGTLLEEGKEKITVAGKEYLLETPLTANVAIIKAQKADKMGNLVYSGTPNTNPIMAGAAAVTIVEVEEIVETGTINPEDVGTPGIFIDAICVGYSFEQYREKMRAMCNNIGGLK</sequence>
<gene>
    <name evidence="2" type="ORF">P8V03_13970</name>
</gene>
<dbReference type="RefSeq" id="WP_318798621.1">
    <property type="nucleotide sequence ID" value="NZ_JARUJP010000017.1"/>
</dbReference>
<dbReference type="Proteomes" id="UP001281656">
    <property type="component" value="Unassembled WGS sequence"/>
</dbReference>
<dbReference type="EMBL" id="JARUJP010000017">
    <property type="protein sequence ID" value="MDW8802257.1"/>
    <property type="molecule type" value="Genomic_DNA"/>
</dbReference>
<reference evidence="2 3" key="1">
    <citation type="submission" date="2023-04" db="EMBL/GenBank/DDBJ databases">
        <title>Clostridium tannerae sp. nov., isolated from the fecal material of an alpaca.</title>
        <authorList>
            <person name="Miller S."/>
            <person name="Hendry M."/>
            <person name="King J."/>
            <person name="Sankaranarayanan K."/>
            <person name="Lawson P.A."/>
        </authorList>
    </citation>
    <scope>NUCLEOTIDE SEQUENCE [LARGE SCALE GENOMIC DNA]</scope>
    <source>
        <strain evidence="2 3">A1-XYC3</strain>
    </source>
</reference>
<keyword evidence="1 2" id="KW-0808">Transferase</keyword>
<name>A0ABU4JVX7_9CLOT</name>
<dbReference type="SUPFAM" id="SSF100950">
    <property type="entry name" value="NagB/RpiA/CoA transferase-like"/>
    <property type="match status" value="1"/>
</dbReference>
<evidence type="ECO:0000313" key="2">
    <source>
        <dbReference type="EMBL" id="MDW8802257.1"/>
    </source>
</evidence>
<dbReference type="InterPro" id="IPR012792">
    <property type="entry name" value="3-oxoacid_CoA-transf_A"/>
</dbReference>
<dbReference type="Pfam" id="PF01144">
    <property type="entry name" value="CoA_trans"/>
    <property type="match status" value="1"/>
</dbReference>
<keyword evidence="3" id="KW-1185">Reference proteome</keyword>
<dbReference type="InterPro" id="IPR037171">
    <property type="entry name" value="NagB/RpiA_transferase-like"/>
</dbReference>
<evidence type="ECO:0000256" key="1">
    <source>
        <dbReference type="ARBA" id="ARBA00022679"/>
    </source>
</evidence>
<dbReference type="NCBIfam" id="TIGR02429">
    <property type="entry name" value="pcaI_scoA_fam"/>
    <property type="match status" value="1"/>
</dbReference>
<comment type="caution">
    <text evidence="2">The sequence shown here is derived from an EMBL/GenBank/DDBJ whole genome shotgun (WGS) entry which is preliminary data.</text>
</comment>
<dbReference type="PANTHER" id="PTHR13707:SF60">
    <property type="entry name" value="ACETATE COA-TRANSFERASE SUBUNIT ALPHA"/>
    <property type="match status" value="1"/>
</dbReference>
<evidence type="ECO:0000313" key="3">
    <source>
        <dbReference type="Proteomes" id="UP001281656"/>
    </source>
</evidence>
<protein>
    <submittedName>
        <fullName evidence="2">CoA transferase subunit A</fullName>
    </submittedName>
</protein>
<dbReference type="Gene3D" id="3.40.1080.10">
    <property type="entry name" value="Glutaconate Coenzyme A-transferase"/>
    <property type="match status" value="1"/>
</dbReference>
<proteinExistence type="predicted"/>
<accession>A0ABU4JVX7</accession>
<organism evidence="2 3">
    <name type="scientific">Clostridium tanneri</name>
    <dbReference type="NCBI Taxonomy" id="3037988"/>
    <lineage>
        <taxon>Bacteria</taxon>
        <taxon>Bacillati</taxon>
        <taxon>Bacillota</taxon>
        <taxon>Clostridia</taxon>
        <taxon>Eubacteriales</taxon>
        <taxon>Clostridiaceae</taxon>
        <taxon>Clostridium</taxon>
    </lineage>
</organism>
<dbReference type="PANTHER" id="PTHR13707">
    <property type="entry name" value="KETOACID-COENZYME A TRANSFERASE"/>
    <property type="match status" value="1"/>
</dbReference>